<proteinExistence type="predicted"/>
<dbReference type="InterPro" id="IPR051344">
    <property type="entry name" value="Vgb"/>
</dbReference>
<name>A0A316DP30_9FLAO</name>
<dbReference type="RefSeq" id="WP_109681577.1">
    <property type="nucleotide sequence ID" value="NZ_QGGP01000002.1"/>
</dbReference>
<dbReference type="PANTHER" id="PTHR40274">
    <property type="entry name" value="VIRGINIAMYCIN B LYASE"/>
    <property type="match status" value="1"/>
</dbReference>
<dbReference type="EMBL" id="QGGP01000002">
    <property type="protein sequence ID" value="PWK19695.1"/>
    <property type="molecule type" value="Genomic_DNA"/>
</dbReference>
<evidence type="ECO:0000259" key="3">
    <source>
        <dbReference type="Pfam" id="PF18962"/>
    </source>
</evidence>
<keyword evidence="5" id="KW-1185">Reference proteome</keyword>
<dbReference type="AlphaFoldDB" id="A0A316DP30"/>
<sequence>MKNFYILLLVLFTISANSQTVTTYLNSPDATVDDDLVLDSQGNLYGSNFYGGNVYKITPDGSSSLFVSGLIYANGLAVDSEDNVYVNAYLEGSINKYDSDGNLLQIFPIGDGYPSGLIKAYKSDNMVFTDVGDNSIKELSTTDGTVSVLTGGEGLLNIPVGIVYGPKGDLYIGNYIGREIYRLPAKGGDLEYVATVPAPNNYVPYLAFIAYAQGSLYGTVYGEHKIYKINPRNVDDVEIYSGSVFGNTDGHLSEVTYAFPAGILANQSGNTLYVSEFDGNGNIRKITNGNAYGNNSRMVENTLRIETYPNPATDYINIVSHSDSEKKSNNLFDIKLYSISTGLEVLSQEAVDINGKYSLSLIGLQTGLYELIISNDEAKKSSTIVINRK</sequence>
<keyword evidence="1 2" id="KW-0732">Signal</keyword>
<feature type="signal peptide" evidence="2">
    <location>
        <begin position="1"/>
        <end position="18"/>
    </location>
</feature>
<accession>A0A316DP30</accession>
<comment type="caution">
    <text evidence="4">The sequence shown here is derived from an EMBL/GenBank/DDBJ whole genome shotgun (WGS) entry which is preliminary data.</text>
</comment>
<dbReference type="InterPro" id="IPR026444">
    <property type="entry name" value="Secre_tail"/>
</dbReference>
<organism evidence="4 5">
    <name type="scientific">Xanthomarina spongicola</name>
    <dbReference type="NCBI Taxonomy" id="570520"/>
    <lineage>
        <taxon>Bacteria</taxon>
        <taxon>Pseudomonadati</taxon>
        <taxon>Bacteroidota</taxon>
        <taxon>Flavobacteriia</taxon>
        <taxon>Flavobacteriales</taxon>
        <taxon>Flavobacteriaceae</taxon>
        <taxon>Xanthomarina</taxon>
    </lineage>
</organism>
<evidence type="ECO:0000256" key="1">
    <source>
        <dbReference type="ARBA" id="ARBA00022729"/>
    </source>
</evidence>
<dbReference type="Gene3D" id="2.120.10.30">
    <property type="entry name" value="TolB, C-terminal domain"/>
    <property type="match status" value="2"/>
</dbReference>
<reference evidence="4 5" key="1">
    <citation type="submission" date="2018-05" db="EMBL/GenBank/DDBJ databases">
        <title>Genomic Encyclopedia of Archaeal and Bacterial Type Strains, Phase II (KMG-II): from individual species to whole genera.</title>
        <authorList>
            <person name="Goeker M."/>
        </authorList>
    </citation>
    <scope>NUCLEOTIDE SEQUENCE [LARGE SCALE GENOMIC DNA]</scope>
    <source>
        <strain evidence="4 5">DSM 22637</strain>
    </source>
</reference>
<dbReference type="SUPFAM" id="SSF63829">
    <property type="entry name" value="Calcium-dependent phosphotriesterase"/>
    <property type="match status" value="1"/>
</dbReference>
<evidence type="ECO:0000256" key="2">
    <source>
        <dbReference type="SAM" id="SignalP"/>
    </source>
</evidence>
<dbReference type="NCBIfam" id="TIGR04183">
    <property type="entry name" value="Por_Secre_tail"/>
    <property type="match status" value="1"/>
</dbReference>
<protein>
    <submittedName>
        <fullName evidence="4">Putative secreted protein (Por secretion system target)</fullName>
    </submittedName>
</protein>
<dbReference type="Proteomes" id="UP000245430">
    <property type="component" value="Unassembled WGS sequence"/>
</dbReference>
<evidence type="ECO:0000313" key="5">
    <source>
        <dbReference type="Proteomes" id="UP000245430"/>
    </source>
</evidence>
<gene>
    <name evidence="4" type="ORF">LX78_01045</name>
</gene>
<dbReference type="PANTHER" id="PTHR40274:SF3">
    <property type="entry name" value="VIRGINIAMYCIN B LYASE"/>
    <property type="match status" value="1"/>
</dbReference>
<dbReference type="InterPro" id="IPR011042">
    <property type="entry name" value="6-blade_b-propeller_TolB-like"/>
</dbReference>
<evidence type="ECO:0000313" key="4">
    <source>
        <dbReference type="EMBL" id="PWK19695.1"/>
    </source>
</evidence>
<feature type="chain" id="PRO_5016437083" evidence="2">
    <location>
        <begin position="19"/>
        <end position="389"/>
    </location>
</feature>
<feature type="domain" description="Secretion system C-terminal sorting" evidence="3">
    <location>
        <begin position="308"/>
        <end position="386"/>
    </location>
</feature>
<dbReference type="Pfam" id="PF18962">
    <property type="entry name" value="Por_Secre_tail"/>
    <property type="match status" value="1"/>
</dbReference>
<dbReference type="OrthoDB" id="1156241at2"/>